<dbReference type="GO" id="GO:0005886">
    <property type="term" value="C:plasma membrane"/>
    <property type="evidence" value="ECO:0007669"/>
    <property type="project" value="UniProtKB-SubCell"/>
</dbReference>
<dbReference type="Gene3D" id="1.10.287.130">
    <property type="match status" value="1"/>
</dbReference>
<dbReference type="SUPFAM" id="SSF55874">
    <property type="entry name" value="ATPase domain of HSP90 chaperone/DNA topoisomerase II/histidine kinase"/>
    <property type="match status" value="1"/>
</dbReference>
<dbReference type="PROSITE" id="PS50109">
    <property type="entry name" value="HIS_KIN"/>
    <property type="match status" value="1"/>
</dbReference>
<keyword evidence="7 12" id="KW-0812">Transmembrane</keyword>
<dbReference type="Pfam" id="PF00512">
    <property type="entry name" value="HisKA"/>
    <property type="match status" value="1"/>
</dbReference>
<evidence type="ECO:0000256" key="7">
    <source>
        <dbReference type="ARBA" id="ARBA00022692"/>
    </source>
</evidence>
<feature type="transmembrane region" description="Helical" evidence="12">
    <location>
        <begin position="86"/>
        <end position="106"/>
    </location>
</feature>
<dbReference type="PANTHER" id="PTHR45436:SF15">
    <property type="entry name" value="SENSOR HISTIDINE KINASE CUSS"/>
    <property type="match status" value="1"/>
</dbReference>
<dbReference type="PANTHER" id="PTHR45436">
    <property type="entry name" value="SENSOR HISTIDINE KINASE YKOH"/>
    <property type="match status" value="1"/>
</dbReference>
<comment type="subcellular location">
    <subcellularLocation>
        <location evidence="3">Cell membrane</location>
    </subcellularLocation>
    <subcellularLocation>
        <location evidence="2">Membrane</location>
        <topology evidence="2">Multi-pass membrane protein</topology>
    </subcellularLocation>
</comment>
<evidence type="ECO:0000256" key="5">
    <source>
        <dbReference type="ARBA" id="ARBA00022553"/>
    </source>
</evidence>
<feature type="domain" description="Histidine kinase" evidence="13">
    <location>
        <begin position="168"/>
        <end position="381"/>
    </location>
</feature>
<dbReference type="InterPro" id="IPR005467">
    <property type="entry name" value="His_kinase_dom"/>
</dbReference>
<feature type="transmembrane region" description="Helical" evidence="12">
    <location>
        <begin position="7"/>
        <end position="30"/>
    </location>
</feature>
<gene>
    <name evidence="15" type="ORF">A7U43_14025</name>
</gene>
<dbReference type="RefSeq" id="WP_067996184.1">
    <property type="nucleotide sequence ID" value="NZ_CP015596.1"/>
</dbReference>
<dbReference type="InterPro" id="IPR050428">
    <property type="entry name" value="TCS_sensor_his_kinase"/>
</dbReference>
<evidence type="ECO:0000256" key="4">
    <source>
        <dbReference type="ARBA" id="ARBA00012438"/>
    </source>
</evidence>
<dbReference type="Gene3D" id="3.30.565.10">
    <property type="entry name" value="Histidine kinase-like ATPase, C-terminal domain"/>
    <property type="match status" value="1"/>
</dbReference>
<protein>
    <recommendedName>
        <fullName evidence="4">histidine kinase</fullName>
        <ecNumber evidence="4">2.7.13.3</ecNumber>
    </recommendedName>
</protein>
<dbReference type="SMART" id="SM00304">
    <property type="entry name" value="HAMP"/>
    <property type="match status" value="1"/>
</dbReference>
<dbReference type="InterPro" id="IPR003660">
    <property type="entry name" value="HAMP_dom"/>
</dbReference>
<evidence type="ECO:0000313" key="16">
    <source>
        <dbReference type="Proteomes" id="UP000077143"/>
    </source>
</evidence>
<evidence type="ECO:0000256" key="12">
    <source>
        <dbReference type="SAM" id="Phobius"/>
    </source>
</evidence>
<evidence type="ECO:0000256" key="8">
    <source>
        <dbReference type="ARBA" id="ARBA00022777"/>
    </source>
</evidence>
<name>A0A172UM34_9MYCO</name>
<reference evidence="15 16" key="1">
    <citation type="submission" date="2016-05" db="EMBL/GenBank/DDBJ databases">
        <title>Complete genome sequence of a phthalic acid esters degrading Mycobacterium sp. YC-RL4.</title>
        <authorList>
            <person name="Ren L."/>
            <person name="Fan S."/>
            <person name="Ruth N."/>
            <person name="Jia Y."/>
            <person name="Wang J."/>
            <person name="Qiao C."/>
        </authorList>
    </citation>
    <scope>NUCLEOTIDE SEQUENCE [LARGE SCALE GENOMIC DNA]</scope>
    <source>
        <strain evidence="15 16">YC-RL4</strain>
    </source>
</reference>
<evidence type="ECO:0000313" key="15">
    <source>
        <dbReference type="EMBL" id="ANE80277.1"/>
    </source>
</evidence>
<dbReference type="SMART" id="SM00388">
    <property type="entry name" value="HisKA"/>
    <property type="match status" value="1"/>
</dbReference>
<dbReference type="STRING" id="1682113.A7U43_14025"/>
<evidence type="ECO:0000256" key="6">
    <source>
        <dbReference type="ARBA" id="ARBA00022679"/>
    </source>
</evidence>
<dbReference type="CDD" id="cd00082">
    <property type="entry name" value="HisKA"/>
    <property type="match status" value="1"/>
</dbReference>
<comment type="catalytic activity">
    <reaction evidence="1">
        <text>ATP + protein L-histidine = ADP + protein N-phospho-L-histidine.</text>
        <dbReference type="EC" id="2.7.13.3"/>
    </reaction>
</comment>
<dbReference type="CDD" id="cd00075">
    <property type="entry name" value="HATPase"/>
    <property type="match status" value="1"/>
</dbReference>
<organism evidence="15 16">
    <name type="scientific">Mycobacterium adipatum</name>
    <dbReference type="NCBI Taxonomy" id="1682113"/>
    <lineage>
        <taxon>Bacteria</taxon>
        <taxon>Bacillati</taxon>
        <taxon>Actinomycetota</taxon>
        <taxon>Actinomycetes</taxon>
        <taxon>Mycobacteriales</taxon>
        <taxon>Mycobacteriaceae</taxon>
        <taxon>Mycobacterium</taxon>
    </lineage>
</organism>
<accession>A0A172UM34</accession>
<dbReference type="PROSITE" id="PS50885">
    <property type="entry name" value="HAMP"/>
    <property type="match status" value="1"/>
</dbReference>
<dbReference type="CDD" id="cd06225">
    <property type="entry name" value="HAMP"/>
    <property type="match status" value="1"/>
</dbReference>
<evidence type="ECO:0000259" key="14">
    <source>
        <dbReference type="PROSITE" id="PS50885"/>
    </source>
</evidence>
<keyword evidence="6" id="KW-0808">Transferase</keyword>
<evidence type="ECO:0000256" key="11">
    <source>
        <dbReference type="ARBA" id="ARBA00023136"/>
    </source>
</evidence>
<dbReference type="InterPro" id="IPR004358">
    <property type="entry name" value="Sig_transdc_His_kin-like_C"/>
</dbReference>
<keyword evidence="8 15" id="KW-0418">Kinase</keyword>
<keyword evidence="16" id="KW-1185">Reference proteome</keyword>
<dbReference type="InterPro" id="IPR003661">
    <property type="entry name" value="HisK_dim/P_dom"/>
</dbReference>
<evidence type="ECO:0000259" key="13">
    <source>
        <dbReference type="PROSITE" id="PS50109"/>
    </source>
</evidence>
<dbReference type="InterPro" id="IPR003594">
    <property type="entry name" value="HATPase_dom"/>
</dbReference>
<evidence type="ECO:0000256" key="9">
    <source>
        <dbReference type="ARBA" id="ARBA00022989"/>
    </source>
</evidence>
<dbReference type="EC" id="2.7.13.3" evidence="4"/>
<keyword evidence="9 12" id="KW-1133">Transmembrane helix</keyword>
<dbReference type="InterPro" id="IPR036890">
    <property type="entry name" value="HATPase_C_sf"/>
</dbReference>
<dbReference type="SUPFAM" id="SSF158472">
    <property type="entry name" value="HAMP domain-like"/>
    <property type="match status" value="1"/>
</dbReference>
<evidence type="ECO:0000256" key="10">
    <source>
        <dbReference type="ARBA" id="ARBA00023012"/>
    </source>
</evidence>
<dbReference type="Pfam" id="PF02518">
    <property type="entry name" value="HATPase_c"/>
    <property type="match status" value="1"/>
</dbReference>
<evidence type="ECO:0000256" key="2">
    <source>
        <dbReference type="ARBA" id="ARBA00004141"/>
    </source>
</evidence>
<keyword evidence="10" id="KW-0902">Two-component regulatory system</keyword>
<dbReference type="KEGG" id="madi:A7U43_14025"/>
<dbReference type="Pfam" id="PF00672">
    <property type="entry name" value="HAMP"/>
    <property type="match status" value="1"/>
</dbReference>
<dbReference type="AlphaFoldDB" id="A0A172UM34"/>
<proteinExistence type="predicted"/>
<evidence type="ECO:0000256" key="3">
    <source>
        <dbReference type="ARBA" id="ARBA00004236"/>
    </source>
</evidence>
<feature type="domain" description="HAMP" evidence="14">
    <location>
        <begin position="107"/>
        <end position="160"/>
    </location>
</feature>
<dbReference type="EMBL" id="CP015596">
    <property type="protein sequence ID" value="ANE80277.1"/>
    <property type="molecule type" value="Genomic_DNA"/>
</dbReference>
<dbReference type="OrthoDB" id="9786919at2"/>
<dbReference type="Proteomes" id="UP000077143">
    <property type="component" value="Chromosome"/>
</dbReference>
<dbReference type="Gene3D" id="6.10.340.10">
    <property type="match status" value="1"/>
</dbReference>
<dbReference type="SUPFAM" id="SSF47384">
    <property type="entry name" value="Homodimeric domain of signal transducing histidine kinase"/>
    <property type="match status" value="1"/>
</dbReference>
<keyword evidence="5" id="KW-0597">Phosphoprotein</keyword>
<evidence type="ECO:0000256" key="1">
    <source>
        <dbReference type="ARBA" id="ARBA00000085"/>
    </source>
</evidence>
<sequence length="381" mass="41504">MKIRTRLTVLYAGALFLAGALLIGLIYFYLEQSLDHRPGAALQATIRQFAEQRGARSFPRLDTLMTLVTNQAEQQRQALMHGMLRWSIAALVIISVLACGAGWLLAGRALQPLQEVTATARRVAGRSLHERIALDGPDDEIKELADTFDAMLERLDRAFDSQHRFVANASHELRTPLTINRTLIEVALDDPDTPDSTRRLGETLLAVNQRQERLIDGLLVLASSDQQLPTRELTDLAEIVRHALETAEPAARSACLDMRISLVPCVVQGDPGLLERLAANLVDNAIRYNITEQGWVRTSVDIRGGWALLTVENSGPVVAPADVDGLFEPFRRLARTASSAGGTGLGLSIVRSVANAHGGRVRASSRPDGGLLVEVTLPLAR</sequence>
<keyword evidence="11 12" id="KW-0472">Membrane</keyword>
<dbReference type="GO" id="GO:0000155">
    <property type="term" value="F:phosphorelay sensor kinase activity"/>
    <property type="evidence" value="ECO:0007669"/>
    <property type="project" value="InterPro"/>
</dbReference>
<dbReference type="PRINTS" id="PR00344">
    <property type="entry name" value="BCTRLSENSOR"/>
</dbReference>
<dbReference type="SMART" id="SM00387">
    <property type="entry name" value="HATPase_c"/>
    <property type="match status" value="1"/>
</dbReference>
<dbReference type="InterPro" id="IPR036097">
    <property type="entry name" value="HisK_dim/P_sf"/>
</dbReference>